<organism evidence="1 2">
    <name type="scientific">Leptospira biflexa serovar Patoc (strain Patoc 1 / ATCC 23582 / Paris)</name>
    <dbReference type="NCBI Taxonomy" id="456481"/>
    <lineage>
        <taxon>Bacteria</taxon>
        <taxon>Pseudomonadati</taxon>
        <taxon>Spirochaetota</taxon>
        <taxon>Spirochaetia</taxon>
        <taxon>Leptospirales</taxon>
        <taxon>Leptospiraceae</taxon>
        <taxon>Leptospira</taxon>
    </lineage>
</organism>
<proteinExistence type="predicted"/>
<dbReference type="HOGENOM" id="CLU_1956867_0_0_12"/>
<evidence type="ECO:0008006" key="3">
    <source>
        <dbReference type="Google" id="ProtNLM"/>
    </source>
</evidence>
<protein>
    <recommendedName>
        <fullName evidence="3">Nuclear transport factor 2 family protein</fullName>
    </recommendedName>
</protein>
<dbReference type="AlphaFoldDB" id="B0SN93"/>
<sequence>MNQNQNLQGNNTQSLEETFKTFIGEIDSRQVESLENRFHDQFLDHVSVSGISEMIVSNKEKYIQSLREGKIGGIPRNIQIKSLDIIENFGIVTANLESNLMQFQTQYSFLWTDGRWKVIHALVAAKKN</sequence>
<keyword evidence="2" id="KW-1185">Reference proteome</keyword>
<dbReference type="SUPFAM" id="SSF54427">
    <property type="entry name" value="NTF2-like"/>
    <property type="match status" value="1"/>
</dbReference>
<dbReference type="InterPro" id="IPR032710">
    <property type="entry name" value="NTF2-like_dom_sf"/>
</dbReference>
<dbReference type="Proteomes" id="UP000001847">
    <property type="component" value="Chromosome I"/>
</dbReference>
<evidence type="ECO:0000313" key="2">
    <source>
        <dbReference type="Proteomes" id="UP000001847"/>
    </source>
</evidence>
<dbReference type="STRING" id="456481.LEPBI_I2783"/>
<name>B0SN93_LEPBP</name>
<dbReference type="Pfam" id="PF12893">
    <property type="entry name" value="Lumazine_bd_2"/>
    <property type="match status" value="1"/>
</dbReference>
<dbReference type="OrthoDB" id="329975at2"/>
<accession>B0SN93</accession>
<dbReference type="BioCyc" id="LBIF456481:LEPBI_RS13685-MONOMER"/>
<dbReference type="RefSeq" id="WP_012389720.1">
    <property type="nucleotide sequence ID" value="NC_010602.1"/>
</dbReference>
<dbReference type="Gene3D" id="3.10.450.50">
    <property type="match status" value="1"/>
</dbReference>
<dbReference type="EMBL" id="CP000786">
    <property type="protein sequence ID" value="ABZ98860.1"/>
    <property type="molecule type" value="Genomic_DNA"/>
</dbReference>
<evidence type="ECO:0000313" key="1">
    <source>
        <dbReference type="EMBL" id="ABZ98860.1"/>
    </source>
</evidence>
<dbReference type="InterPro" id="IPR039437">
    <property type="entry name" value="FrzH/put_lumazine-bd"/>
</dbReference>
<gene>
    <name evidence="1" type="ordered locus">LEPBI_I2783</name>
</gene>
<reference evidence="1 2" key="1">
    <citation type="journal article" date="2008" name="PLoS ONE">
        <title>Genome sequence of the saprophyte Leptospira biflexa provides insights into the evolution of Leptospira and the pathogenesis of leptospirosis.</title>
        <authorList>
            <person name="Picardeau M."/>
            <person name="Bulach D.M."/>
            <person name="Bouchier C."/>
            <person name="Zuerner R.L."/>
            <person name="Zidane N."/>
            <person name="Wilson P.J."/>
            <person name="Creno S."/>
            <person name="Kuczek E.S."/>
            <person name="Bommezzadri S."/>
            <person name="Davis J.C."/>
            <person name="McGrath A."/>
            <person name="Johnson M.J."/>
            <person name="Boursaux-Eude C."/>
            <person name="Seemann T."/>
            <person name="Rouy Z."/>
            <person name="Coppel R.L."/>
            <person name="Rood J.I."/>
            <person name="Lajus A."/>
            <person name="Davies J.K."/>
            <person name="Medigue C."/>
            <person name="Adler B."/>
        </authorList>
    </citation>
    <scope>NUCLEOTIDE SEQUENCE [LARGE SCALE GENOMIC DNA]</scope>
    <source>
        <strain evidence="2">Patoc 1 / ATCC 23582 / Paris</strain>
    </source>
</reference>
<dbReference type="KEGG" id="lbi:LEPBI_I2783"/>